<protein>
    <submittedName>
        <fullName evidence="6">Helix-turn-helix transcriptional regulator</fullName>
    </submittedName>
</protein>
<dbReference type="PROSITE" id="PS50043">
    <property type="entry name" value="HTH_LUXR_2"/>
    <property type="match status" value="1"/>
</dbReference>
<keyword evidence="4" id="KW-1133">Transmembrane helix</keyword>
<dbReference type="InterPro" id="IPR000792">
    <property type="entry name" value="Tscrpt_reg_LuxR_C"/>
</dbReference>
<feature type="transmembrane region" description="Helical" evidence="4">
    <location>
        <begin position="129"/>
        <end position="147"/>
    </location>
</feature>
<dbReference type="RefSeq" id="WP_209551091.1">
    <property type="nucleotide sequence ID" value="NZ_QFAY01000008.1"/>
</dbReference>
<accession>A0ABS5AVV0</accession>
<dbReference type="InterPro" id="IPR016032">
    <property type="entry name" value="Sig_transdc_resp-reg_C-effctor"/>
</dbReference>
<dbReference type="Pfam" id="PF00196">
    <property type="entry name" value="GerE"/>
    <property type="match status" value="1"/>
</dbReference>
<reference evidence="6 7" key="1">
    <citation type="submission" date="2018-05" db="EMBL/GenBank/DDBJ databases">
        <title>Draft genome sequence of Streptococcus panodentis CCUG 70867T.</title>
        <authorList>
            <person name="Salva-Serra F."/>
            <person name="Mendez V."/>
            <person name="Jaen-Luchoro D."/>
            <person name="Gonzales-Siles L."/>
            <person name="Karlsson R."/>
            <person name="Engstrom-Jakobsson H."/>
            <person name="Busquets A."/>
            <person name="Gomila M."/>
            <person name="Pineiro-Iglesias B."/>
            <person name="Bennasar-Figueras A."/>
            <person name="Seeger M."/>
            <person name="Moore E."/>
        </authorList>
    </citation>
    <scope>NUCLEOTIDE SEQUENCE [LARGE SCALE GENOMIC DNA]</scope>
    <source>
        <strain evidence="6 7">CCUG 70867</strain>
    </source>
</reference>
<keyword evidence="3" id="KW-0804">Transcription</keyword>
<keyword evidence="1" id="KW-0805">Transcription regulation</keyword>
<keyword evidence="2" id="KW-0238">DNA-binding</keyword>
<evidence type="ECO:0000256" key="2">
    <source>
        <dbReference type="ARBA" id="ARBA00023125"/>
    </source>
</evidence>
<keyword evidence="4" id="KW-0812">Transmembrane</keyword>
<dbReference type="Gene3D" id="1.10.10.10">
    <property type="entry name" value="Winged helix-like DNA-binding domain superfamily/Winged helix DNA-binding domain"/>
    <property type="match status" value="1"/>
</dbReference>
<keyword evidence="4" id="KW-0472">Membrane</keyword>
<feature type="transmembrane region" description="Helical" evidence="4">
    <location>
        <begin position="38"/>
        <end position="59"/>
    </location>
</feature>
<evidence type="ECO:0000313" key="7">
    <source>
        <dbReference type="Proteomes" id="UP001519349"/>
    </source>
</evidence>
<dbReference type="PANTHER" id="PTHR44688:SF16">
    <property type="entry name" value="DNA-BINDING TRANSCRIPTIONAL ACTIVATOR DEVR_DOSR"/>
    <property type="match status" value="1"/>
</dbReference>
<dbReference type="CDD" id="cd06170">
    <property type="entry name" value="LuxR_C_like"/>
    <property type="match status" value="1"/>
</dbReference>
<evidence type="ECO:0000256" key="3">
    <source>
        <dbReference type="ARBA" id="ARBA00023163"/>
    </source>
</evidence>
<feature type="transmembrane region" description="Helical" evidence="4">
    <location>
        <begin position="79"/>
        <end position="99"/>
    </location>
</feature>
<dbReference type="PANTHER" id="PTHR44688">
    <property type="entry name" value="DNA-BINDING TRANSCRIPTIONAL ACTIVATOR DEVR_DOSR"/>
    <property type="match status" value="1"/>
</dbReference>
<dbReference type="SUPFAM" id="SSF46894">
    <property type="entry name" value="C-terminal effector domain of the bipartite response regulators"/>
    <property type="match status" value="1"/>
</dbReference>
<evidence type="ECO:0000313" key="6">
    <source>
        <dbReference type="EMBL" id="MBP2620707.1"/>
    </source>
</evidence>
<feature type="domain" description="HTH luxR-type" evidence="5">
    <location>
        <begin position="247"/>
        <end position="312"/>
    </location>
</feature>
<dbReference type="EMBL" id="QFAY01000008">
    <property type="protein sequence ID" value="MBP2620707.1"/>
    <property type="molecule type" value="Genomic_DNA"/>
</dbReference>
<sequence>MDPAIVYIYNTLLLILYSTTLAISLVNYFKADNKKMKAFFLILSLYFAVFILDNSVISMTELIASFASGYNQTFQGTSFIKTSIFLAGNFCQLWLFHFISKSKIKGWEYLLLAAIFLFMLLPIDQSSSWRTYLYYLPNQLWLGCLGIRAWHRSRQEAVSAVRRKYLKIIGSLTFIFSLLILAEDTFIIFHVDSYSLLHSHIINRSFSENIFSISLSMLALRYFLKDSPLLSGSPHSLKDRDSSFMTSFFQNYRLTEREQEICQLLLAQKHNQEIAEELYLSVGTVKTHIHNIYIKTDVRKREELFSLYHHYRQAHS</sequence>
<evidence type="ECO:0000256" key="1">
    <source>
        <dbReference type="ARBA" id="ARBA00023015"/>
    </source>
</evidence>
<evidence type="ECO:0000259" key="5">
    <source>
        <dbReference type="PROSITE" id="PS50043"/>
    </source>
</evidence>
<dbReference type="Proteomes" id="UP001519349">
    <property type="component" value="Unassembled WGS sequence"/>
</dbReference>
<keyword evidence="7" id="KW-1185">Reference proteome</keyword>
<feature type="transmembrane region" description="Helical" evidence="4">
    <location>
        <begin position="168"/>
        <end position="189"/>
    </location>
</feature>
<proteinExistence type="predicted"/>
<dbReference type="InterPro" id="IPR036388">
    <property type="entry name" value="WH-like_DNA-bd_sf"/>
</dbReference>
<feature type="transmembrane region" description="Helical" evidence="4">
    <location>
        <begin position="6"/>
        <end position="26"/>
    </location>
</feature>
<name>A0ABS5AVV0_9STRE</name>
<evidence type="ECO:0000256" key="4">
    <source>
        <dbReference type="SAM" id="Phobius"/>
    </source>
</evidence>
<feature type="transmembrane region" description="Helical" evidence="4">
    <location>
        <begin position="106"/>
        <end position="123"/>
    </location>
</feature>
<gene>
    <name evidence="6" type="ORF">DHL47_05020</name>
</gene>
<organism evidence="6 7">
    <name type="scientific">Streptococcus panodentis</name>
    <dbReference type="NCBI Taxonomy" id="1581472"/>
    <lineage>
        <taxon>Bacteria</taxon>
        <taxon>Bacillati</taxon>
        <taxon>Bacillota</taxon>
        <taxon>Bacilli</taxon>
        <taxon>Lactobacillales</taxon>
        <taxon>Streptococcaceae</taxon>
        <taxon>Streptococcus</taxon>
    </lineage>
</organism>
<dbReference type="SMART" id="SM00421">
    <property type="entry name" value="HTH_LUXR"/>
    <property type="match status" value="1"/>
</dbReference>
<comment type="caution">
    <text evidence="6">The sequence shown here is derived from an EMBL/GenBank/DDBJ whole genome shotgun (WGS) entry which is preliminary data.</text>
</comment>
<dbReference type="PRINTS" id="PR00038">
    <property type="entry name" value="HTHLUXR"/>
</dbReference>